<feature type="zinc finger region" description="dksA C4-type" evidence="4">
    <location>
        <begin position="35"/>
        <end position="59"/>
    </location>
</feature>
<dbReference type="EMBL" id="CU459003">
    <property type="protein sequence ID" value="CAM74723.1"/>
    <property type="molecule type" value="Genomic_DNA"/>
</dbReference>
<evidence type="ECO:0000313" key="6">
    <source>
        <dbReference type="EMBL" id="CAM74723.1"/>
    </source>
</evidence>
<keyword evidence="3" id="KW-0862">Zinc</keyword>
<dbReference type="Pfam" id="PF01258">
    <property type="entry name" value="zf-dskA_traR"/>
    <property type="match status" value="1"/>
</dbReference>
<reference evidence="6" key="1">
    <citation type="journal article" date="2007" name="J. Bacteriol.">
        <title>Comparative genome analysis of four magnetotactic bacteria reveals a complex set of group-specific genes implicated in magnetosome biomineralization and function.</title>
        <authorList>
            <person name="Richter M."/>
            <person name="Kube M."/>
            <person name="Bazylinski D.A."/>
            <person name="Lombardot T."/>
            <person name="Gloeckner F.O."/>
            <person name="Reinhardt R."/>
            <person name="Schueler D."/>
        </authorList>
    </citation>
    <scope>NUCLEOTIDE SEQUENCE</scope>
    <source>
        <strain evidence="6">MSR-1</strain>
    </source>
</reference>
<dbReference type="GO" id="GO:0008270">
    <property type="term" value="F:zinc ion binding"/>
    <property type="evidence" value="ECO:0007669"/>
    <property type="project" value="UniProtKB-KW"/>
</dbReference>
<gene>
    <name evidence="6" type="ORF">MGR_1813</name>
</gene>
<keyword evidence="2" id="KW-0863">Zinc-finger</keyword>
<feature type="domain" description="Zinc finger DksA/TraR C4-type" evidence="5">
    <location>
        <begin position="31"/>
        <end position="64"/>
    </location>
</feature>
<dbReference type="InterPro" id="IPR000962">
    <property type="entry name" value="Znf_DskA_TraR"/>
</dbReference>
<dbReference type="SUPFAM" id="SSF57716">
    <property type="entry name" value="Glucocorticoid receptor-like (DNA-binding domain)"/>
    <property type="match status" value="1"/>
</dbReference>
<dbReference type="RefSeq" id="WP_106003276.1">
    <property type="nucleotide sequence ID" value="NZ_CP027527.1"/>
</dbReference>
<dbReference type="Gene3D" id="1.20.120.910">
    <property type="entry name" value="DksA, coiled-coil domain"/>
    <property type="match status" value="1"/>
</dbReference>
<proteinExistence type="predicted"/>
<accession>A4TVR6</accession>
<organism evidence="6">
    <name type="scientific">Magnetospirillum gryphiswaldense</name>
    <dbReference type="NCBI Taxonomy" id="55518"/>
    <lineage>
        <taxon>Bacteria</taxon>
        <taxon>Pseudomonadati</taxon>
        <taxon>Pseudomonadota</taxon>
        <taxon>Alphaproteobacteria</taxon>
        <taxon>Rhodospirillales</taxon>
        <taxon>Rhodospirillaceae</taxon>
        <taxon>Magnetospirillum</taxon>
    </lineage>
</organism>
<evidence type="ECO:0000256" key="2">
    <source>
        <dbReference type="ARBA" id="ARBA00022771"/>
    </source>
</evidence>
<dbReference type="AlphaFoldDB" id="A4TVR6"/>
<evidence type="ECO:0000259" key="5">
    <source>
        <dbReference type="Pfam" id="PF01258"/>
    </source>
</evidence>
<evidence type="ECO:0000256" key="3">
    <source>
        <dbReference type="ARBA" id="ARBA00022833"/>
    </source>
</evidence>
<dbReference type="PROSITE" id="PS51128">
    <property type="entry name" value="ZF_DKSA_2"/>
    <property type="match status" value="1"/>
</dbReference>
<keyword evidence="1" id="KW-0479">Metal-binding</keyword>
<sequence>MDDIDCAAERIDAFNAVALQAVLARTSGAPSSGICRACGCDIEPERLRATPHARHCKECAAEIEAENRRHNRCGPR</sequence>
<evidence type="ECO:0000256" key="1">
    <source>
        <dbReference type="ARBA" id="ARBA00022723"/>
    </source>
</evidence>
<protein>
    <submittedName>
        <fullName evidence="6">DnaK suppressor protein</fullName>
    </submittedName>
</protein>
<evidence type="ECO:0000256" key="4">
    <source>
        <dbReference type="PROSITE-ProRule" id="PRU00510"/>
    </source>
</evidence>
<name>A4TVR6_9PROT</name>